<reference evidence="2" key="1">
    <citation type="submission" date="2023-10" db="EMBL/GenBank/DDBJ databases">
        <authorList>
            <person name="Chen Y."/>
            <person name="Shah S."/>
            <person name="Dougan E. K."/>
            <person name="Thang M."/>
            <person name="Chan C."/>
        </authorList>
    </citation>
    <scope>NUCLEOTIDE SEQUENCE [LARGE SCALE GENOMIC DNA]</scope>
</reference>
<accession>A0ABN9SB27</accession>
<feature type="region of interest" description="Disordered" evidence="1">
    <location>
        <begin position="627"/>
        <end position="725"/>
    </location>
</feature>
<organism evidence="2 3">
    <name type="scientific">Prorocentrum cordatum</name>
    <dbReference type="NCBI Taxonomy" id="2364126"/>
    <lineage>
        <taxon>Eukaryota</taxon>
        <taxon>Sar</taxon>
        <taxon>Alveolata</taxon>
        <taxon>Dinophyceae</taxon>
        <taxon>Prorocentrales</taxon>
        <taxon>Prorocentraceae</taxon>
        <taxon>Prorocentrum</taxon>
    </lineage>
</organism>
<evidence type="ECO:0000313" key="3">
    <source>
        <dbReference type="Proteomes" id="UP001189429"/>
    </source>
</evidence>
<dbReference type="Proteomes" id="UP001189429">
    <property type="component" value="Unassembled WGS sequence"/>
</dbReference>
<gene>
    <name evidence="2" type="ORF">PCOR1329_LOCUS27927</name>
</gene>
<feature type="compositionally biased region" description="Acidic residues" evidence="1">
    <location>
        <begin position="716"/>
        <end position="725"/>
    </location>
</feature>
<evidence type="ECO:0000256" key="1">
    <source>
        <dbReference type="SAM" id="MobiDB-lite"/>
    </source>
</evidence>
<feature type="compositionally biased region" description="Basic residues" evidence="1">
    <location>
        <begin position="632"/>
        <end position="651"/>
    </location>
</feature>
<feature type="compositionally biased region" description="Basic and acidic residues" evidence="1">
    <location>
        <begin position="657"/>
        <end position="714"/>
    </location>
</feature>
<dbReference type="EMBL" id="CAUYUJ010010208">
    <property type="protein sequence ID" value="CAK0828790.1"/>
    <property type="molecule type" value="Genomic_DNA"/>
</dbReference>
<comment type="caution">
    <text evidence="2">The sequence shown here is derived from an EMBL/GenBank/DDBJ whole genome shotgun (WGS) entry which is preliminary data.</text>
</comment>
<keyword evidence="3" id="KW-1185">Reference proteome</keyword>
<proteinExistence type="predicted"/>
<name>A0ABN9SB27_9DINO</name>
<protein>
    <submittedName>
        <fullName evidence="2">Uncharacterized protein</fullName>
    </submittedName>
</protein>
<evidence type="ECO:0000313" key="2">
    <source>
        <dbReference type="EMBL" id="CAK0828790.1"/>
    </source>
</evidence>
<sequence>MPRRTEAESQSRMAVLVSGALESLILTPLLSNVVRANVRNGLQVDLFFSLVAPVKGMKPSVASDPKIANLLRNFDEVSYHGKLMDLVCDLAKRQGATHCVWDLERNDAVRAPKNSTYRKIMTQVPLMSDTGLETIANWRSHSALLGRVRDMEGDDEYDAVMVTRANGYWMAPRVVSIEDFQADPLHLSTMPCLDETGINDNAAIMGREAADIMLGAFEAWQQGDVHLHGTRTAEEVWFRMASHGGLNIVPEPMYAAQALYTASGLPCFQESTFNVNSEQQRLEQCFAESAGEAPMASLFSAFSCETMDPNFFDLLWPQQVSRLHQVIADITNRNESNAIVLAVIDHDEVELAVKMLTSLQEAGGDAKSVVVGTSAGVCKALANTAGVAGHKCFVVVPAQDVRLSVFKHAILTTVAVAGLSDKIVYASPRATFASSLASQLAASDKRILFGKSTASAKGCIAEAGSVGEIDGCPGCKTDAPGVLYLSDAPEVTDMLLRAWQEMAESKSVSQGEALASALVASGYSDFGFLSCGMRLSEEPESDRVVEADSPPGVTEQIAREVRKASESTWVDRFRAEASKERRAKKDGAVTERQRQQAWQTMADEWKETWAKRVADLQEANNYNATEVAEERRKRRMEQRKAKKATHKKHVRYLPPDEAAKVKAREDKWEADVAKQKADDAEKAEARKEAFRRQVEEAQKIIENRRKEKQQRAAEDQAADDELSAA</sequence>